<evidence type="ECO:0000313" key="2">
    <source>
        <dbReference type="EMBL" id="KAJ9585552.1"/>
    </source>
</evidence>
<dbReference type="Proteomes" id="UP001233999">
    <property type="component" value="Unassembled WGS sequence"/>
</dbReference>
<feature type="transmembrane region" description="Helical" evidence="1">
    <location>
        <begin position="6"/>
        <end position="22"/>
    </location>
</feature>
<evidence type="ECO:0000256" key="1">
    <source>
        <dbReference type="SAM" id="Phobius"/>
    </source>
</evidence>
<gene>
    <name evidence="2" type="ORF">L9F63_002669</name>
</gene>
<keyword evidence="1" id="KW-1133">Transmembrane helix</keyword>
<comment type="caution">
    <text evidence="2">The sequence shown here is derived from an EMBL/GenBank/DDBJ whole genome shotgun (WGS) entry which is preliminary data.</text>
</comment>
<accession>A0AAD8ED88</accession>
<name>A0AAD8ED88_DIPPU</name>
<reference evidence="2" key="1">
    <citation type="journal article" date="2023" name="IScience">
        <title>Live-bearing cockroach genome reveals convergent evolutionary mechanisms linked to viviparity in insects and beyond.</title>
        <authorList>
            <person name="Fouks B."/>
            <person name="Harrison M.C."/>
            <person name="Mikhailova A.A."/>
            <person name="Marchal E."/>
            <person name="English S."/>
            <person name="Carruthers M."/>
            <person name="Jennings E.C."/>
            <person name="Chiamaka E.L."/>
            <person name="Frigard R.A."/>
            <person name="Pippel M."/>
            <person name="Attardo G.M."/>
            <person name="Benoit J.B."/>
            <person name="Bornberg-Bauer E."/>
            <person name="Tobe S.S."/>
        </authorList>
    </citation>
    <scope>NUCLEOTIDE SEQUENCE</scope>
    <source>
        <strain evidence="2">Stay&amp;Tobe</strain>
    </source>
</reference>
<feature type="non-terminal residue" evidence="2">
    <location>
        <position position="81"/>
    </location>
</feature>
<evidence type="ECO:0000313" key="3">
    <source>
        <dbReference type="Proteomes" id="UP001233999"/>
    </source>
</evidence>
<sequence length="81" mass="9505">IKNSISVASILLLILIKIKFFIKYINKFIQKKAMCQNNCFKILFRISSETFFLFLNVLVFYLLGTSSDNRPTLSRFFSLKL</sequence>
<organism evidence="2 3">
    <name type="scientific">Diploptera punctata</name>
    <name type="common">Pacific beetle cockroach</name>
    <dbReference type="NCBI Taxonomy" id="6984"/>
    <lineage>
        <taxon>Eukaryota</taxon>
        <taxon>Metazoa</taxon>
        <taxon>Ecdysozoa</taxon>
        <taxon>Arthropoda</taxon>
        <taxon>Hexapoda</taxon>
        <taxon>Insecta</taxon>
        <taxon>Pterygota</taxon>
        <taxon>Neoptera</taxon>
        <taxon>Polyneoptera</taxon>
        <taxon>Dictyoptera</taxon>
        <taxon>Blattodea</taxon>
        <taxon>Blaberoidea</taxon>
        <taxon>Blaberidae</taxon>
        <taxon>Diplopterinae</taxon>
        <taxon>Diploptera</taxon>
    </lineage>
</organism>
<feature type="non-terminal residue" evidence="2">
    <location>
        <position position="1"/>
    </location>
</feature>
<feature type="transmembrane region" description="Helical" evidence="1">
    <location>
        <begin position="42"/>
        <end position="63"/>
    </location>
</feature>
<keyword evidence="1" id="KW-0812">Transmembrane</keyword>
<protein>
    <submittedName>
        <fullName evidence="2">Uncharacterized protein</fullName>
    </submittedName>
</protein>
<keyword evidence="3" id="KW-1185">Reference proteome</keyword>
<reference evidence="2" key="2">
    <citation type="submission" date="2023-05" db="EMBL/GenBank/DDBJ databases">
        <authorList>
            <person name="Fouks B."/>
        </authorList>
    </citation>
    <scope>NUCLEOTIDE SEQUENCE</scope>
    <source>
        <strain evidence="2">Stay&amp;Tobe</strain>
        <tissue evidence="2">Testes</tissue>
    </source>
</reference>
<keyword evidence="1" id="KW-0472">Membrane</keyword>
<dbReference type="AlphaFoldDB" id="A0AAD8ED88"/>
<proteinExistence type="predicted"/>
<dbReference type="EMBL" id="JASPKZ010007262">
    <property type="protein sequence ID" value="KAJ9585552.1"/>
    <property type="molecule type" value="Genomic_DNA"/>
</dbReference>